<dbReference type="AlphaFoldDB" id="A0A0C1YH93"/>
<gene>
    <name evidence="1" type="ORF">QQ91_014215</name>
</gene>
<proteinExistence type="predicted"/>
<name>A0A0C1YH93_9CYAN</name>
<evidence type="ECO:0000313" key="1">
    <source>
        <dbReference type="EMBL" id="NEV68265.1"/>
    </source>
</evidence>
<protein>
    <submittedName>
        <fullName evidence="1">Uncharacterized protein</fullName>
    </submittedName>
</protein>
<organism evidence="1">
    <name type="scientific">Lyngbya confervoides BDU141951</name>
    <dbReference type="NCBI Taxonomy" id="1574623"/>
    <lineage>
        <taxon>Bacteria</taxon>
        <taxon>Bacillati</taxon>
        <taxon>Cyanobacteriota</taxon>
        <taxon>Cyanophyceae</taxon>
        <taxon>Oscillatoriophycideae</taxon>
        <taxon>Oscillatoriales</taxon>
        <taxon>Microcoleaceae</taxon>
        <taxon>Lyngbya</taxon>
    </lineage>
</organism>
<accession>A0A0C1YH93</accession>
<dbReference type="SUPFAM" id="SSF101447">
    <property type="entry name" value="Formin homology 2 domain (FH2 domain)"/>
    <property type="match status" value="1"/>
</dbReference>
<comment type="caution">
    <text evidence="1">The sequence shown here is derived from an EMBL/GenBank/DDBJ whole genome shotgun (WGS) entry which is preliminary data.</text>
</comment>
<sequence length="208" mass="23021">MQIPPPPPPTYPPPPPPPPRPTYPPPPPPILFGPEPPRPPNPEAVVLTLACDLMFLSVTIGIGILLQILVATVWPPTISAVERDMMEWMPFWAVVTTSLGYLMLDGWRCWRRRSQLPFQAEAKAIYLIYWQRFELVIDAIAAHLLLLCLCLLLPYHPFFSKLFMAAALALLAFVLGRGMPTRQLAFVASTGVFTVAMLVIAIAVTVSA</sequence>
<reference evidence="1" key="1">
    <citation type="submission" date="2014-11" db="EMBL/GenBank/DDBJ databases">
        <authorList>
            <person name="Malar M.C."/>
            <person name="Sen D."/>
            <person name="Tripathy S."/>
        </authorList>
    </citation>
    <scope>NUCLEOTIDE SEQUENCE</scope>
    <source>
        <strain evidence="1">BDU141951</strain>
    </source>
</reference>
<reference evidence="1" key="3">
    <citation type="submission" date="2020-02" db="EMBL/GenBank/DDBJ databases">
        <authorList>
            <person name="Sarangi A.N."/>
            <person name="Ghosh S."/>
            <person name="Mukherjee M."/>
            <person name="Tripathy S."/>
        </authorList>
    </citation>
    <scope>NUCLEOTIDE SEQUENCE</scope>
    <source>
        <strain evidence="1">BDU141951</strain>
    </source>
</reference>
<reference evidence="1" key="2">
    <citation type="journal article" date="2015" name="Genome Announc.">
        <title>Draft Genome Sequence of Filamentous Marine Cyanobacterium Lyngbya confervoides Strain BDU141951.</title>
        <authorList>
            <person name="Chandrababunaidu M.M."/>
            <person name="Sen D."/>
            <person name="Tripathy S."/>
        </authorList>
    </citation>
    <scope>NUCLEOTIDE SEQUENCE</scope>
    <source>
        <strain evidence="1">BDU141951</strain>
    </source>
</reference>
<dbReference type="EMBL" id="JTHE02000003">
    <property type="protein sequence ID" value="NEV68265.1"/>
    <property type="molecule type" value="Genomic_DNA"/>
</dbReference>